<dbReference type="NCBIfam" id="TIGR00262">
    <property type="entry name" value="trpA"/>
    <property type="match status" value="1"/>
</dbReference>
<evidence type="ECO:0000256" key="9">
    <source>
        <dbReference type="RuleBase" id="RU003662"/>
    </source>
</evidence>
<evidence type="ECO:0000256" key="3">
    <source>
        <dbReference type="ARBA" id="ARBA00022605"/>
    </source>
</evidence>
<dbReference type="Gene3D" id="3.20.20.70">
    <property type="entry name" value="Aldolase class I"/>
    <property type="match status" value="1"/>
</dbReference>
<dbReference type="GO" id="GO:0004834">
    <property type="term" value="F:tryptophan synthase activity"/>
    <property type="evidence" value="ECO:0007669"/>
    <property type="project" value="UniProtKB-UniRule"/>
</dbReference>
<dbReference type="Pfam" id="PF00290">
    <property type="entry name" value="Trp_syntA"/>
    <property type="match status" value="1"/>
</dbReference>
<evidence type="ECO:0000256" key="6">
    <source>
        <dbReference type="ARBA" id="ARBA00023239"/>
    </source>
</evidence>
<evidence type="ECO:0000256" key="7">
    <source>
        <dbReference type="ARBA" id="ARBA00049047"/>
    </source>
</evidence>
<dbReference type="Proteomes" id="UP000010808">
    <property type="component" value="Chromosome"/>
</dbReference>
<dbReference type="KEGG" id="dhy:DESAM_21559"/>
<evidence type="ECO:0000256" key="4">
    <source>
        <dbReference type="ARBA" id="ARBA00022822"/>
    </source>
</evidence>
<protein>
    <recommendedName>
        <fullName evidence="8">Tryptophan synthase alpha chain</fullName>
        <ecNumber evidence="8">4.2.1.20</ecNumber>
    </recommendedName>
</protein>
<dbReference type="InterPro" id="IPR013785">
    <property type="entry name" value="Aldolase_TIM"/>
</dbReference>
<dbReference type="STRING" id="1121451.DESAM_21559"/>
<keyword evidence="5 8" id="KW-0057">Aromatic amino acid biosynthesis</keyword>
<evidence type="ECO:0000256" key="8">
    <source>
        <dbReference type="HAMAP-Rule" id="MF_00131"/>
    </source>
</evidence>
<dbReference type="PATRIC" id="fig|1121451.3.peg.1798"/>
<keyword evidence="4 8" id="KW-0822">Tryptophan biosynthesis</keyword>
<dbReference type="InterPro" id="IPR002028">
    <property type="entry name" value="Trp_synthase_suA"/>
</dbReference>
<comment type="similarity">
    <text evidence="8 9">Belongs to the TrpA family.</text>
</comment>
<feature type="active site" description="Proton acceptor" evidence="8">
    <location>
        <position position="51"/>
    </location>
</feature>
<evidence type="ECO:0000313" key="10">
    <source>
        <dbReference type="EMBL" id="CCO23836.1"/>
    </source>
</evidence>
<comment type="subunit">
    <text evidence="2 8">Tetramer of two alpha and two beta chains.</text>
</comment>
<dbReference type="PANTHER" id="PTHR43406:SF1">
    <property type="entry name" value="TRYPTOPHAN SYNTHASE ALPHA CHAIN, CHLOROPLASTIC"/>
    <property type="match status" value="1"/>
</dbReference>
<dbReference type="PANTHER" id="PTHR43406">
    <property type="entry name" value="TRYPTOPHAN SYNTHASE, ALPHA CHAIN"/>
    <property type="match status" value="1"/>
</dbReference>
<dbReference type="RefSeq" id="WP_015336439.1">
    <property type="nucleotide sequence ID" value="NC_020055.1"/>
</dbReference>
<comment type="pathway">
    <text evidence="1 8">Amino-acid biosynthesis; L-tryptophan biosynthesis; L-tryptophan from chorismate: step 5/5.</text>
</comment>
<sequence>MSITKLADKINEAKAQGRTALIPFLPGGYPSRDQFWKEIIELDENGADIIEIGMPFSDPVADGPVVEAASLKCLDDGIGLKWILAGLLENRAGINAGIVLMGYFNPVLQFGLEKFAKEAHAAGVNGLIIADLPFEEGVEFRGILAKYDIALIPLVGLNTSPERMALYAEGGNGFCYYVSVLGTTGDRDSLPGEIKAGLAQAQDVFDIPVALGFGLKHPSQLEALDGLVDAAVFGSALIRHIDAGKSSAEFMKIWK</sequence>
<dbReference type="InterPro" id="IPR011060">
    <property type="entry name" value="RibuloseP-bd_barrel"/>
</dbReference>
<dbReference type="HAMAP" id="MF_00131">
    <property type="entry name" value="Trp_synth_alpha"/>
    <property type="match status" value="1"/>
</dbReference>
<evidence type="ECO:0000256" key="5">
    <source>
        <dbReference type="ARBA" id="ARBA00023141"/>
    </source>
</evidence>
<name>L0RE35_9BACT</name>
<dbReference type="CDD" id="cd04724">
    <property type="entry name" value="Tryptophan_synthase_alpha"/>
    <property type="match status" value="1"/>
</dbReference>
<dbReference type="AlphaFoldDB" id="L0RE35"/>
<gene>
    <name evidence="8 10" type="primary">trpA</name>
    <name evidence="10" type="ORF">DESAM_21559</name>
</gene>
<comment type="catalytic activity">
    <reaction evidence="7 8">
        <text>(1S,2R)-1-C-(indol-3-yl)glycerol 3-phosphate + L-serine = D-glyceraldehyde 3-phosphate + L-tryptophan + H2O</text>
        <dbReference type="Rhea" id="RHEA:10532"/>
        <dbReference type="ChEBI" id="CHEBI:15377"/>
        <dbReference type="ChEBI" id="CHEBI:33384"/>
        <dbReference type="ChEBI" id="CHEBI:57912"/>
        <dbReference type="ChEBI" id="CHEBI:58866"/>
        <dbReference type="ChEBI" id="CHEBI:59776"/>
        <dbReference type="EC" id="4.2.1.20"/>
    </reaction>
</comment>
<dbReference type="OrthoDB" id="9804578at2"/>
<dbReference type="EMBL" id="FO203522">
    <property type="protein sequence ID" value="CCO23836.1"/>
    <property type="molecule type" value="Genomic_DNA"/>
</dbReference>
<keyword evidence="11" id="KW-1185">Reference proteome</keyword>
<evidence type="ECO:0000256" key="1">
    <source>
        <dbReference type="ARBA" id="ARBA00004733"/>
    </source>
</evidence>
<dbReference type="HOGENOM" id="CLU_016734_0_2_7"/>
<evidence type="ECO:0000256" key="2">
    <source>
        <dbReference type="ARBA" id="ARBA00011270"/>
    </source>
</evidence>
<dbReference type="eggNOG" id="COG0159">
    <property type="taxonomic scope" value="Bacteria"/>
</dbReference>
<dbReference type="PROSITE" id="PS00167">
    <property type="entry name" value="TRP_SYNTHASE_ALPHA"/>
    <property type="match status" value="1"/>
</dbReference>
<keyword evidence="6 8" id="KW-0456">Lyase</keyword>
<reference evidence="10 11" key="1">
    <citation type="submission" date="2012-10" db="EMBL/GenBank/DDBJ databases">
        <authorList>
            <person name="Genoscope - CEA"/>
        </authorList>
    </citation>
    <scope>NUCLEOTIDE SEQUENCE [LARGE SCALE GENOMIC DNA]</scope>
    <source>
        <strain evidence="11">AM13 / DSM 14728</strain>
    </source>
</reference>
<dbReference type="EC" id="4.2.1.20" evidence="8"/>
<dbReference type="SUPFAM" id="SSF51366">
    <property type="entry name" value="Ribulose-phoshate binding barrel"/>
    <property type="match status" value="1"/>
</dbReference>
<keyword evidence="3 8" id="KW-0028">Amino-acid biosynthesis</keyword>
<dbReference type="GO" id="GO:0005829">
    <property type="term" value="C:cytosol"/>
    <property type="evidence" value="ECO:0007669"/>
    <property type="project" value="TreeGrafter"/>
</dbReference>
<dbReference type="UniPathway" id="UPA00035">
    <property type="reaction ID" value="UER00044"/>
</dbReference>
<accession>L0RE35</accession>
<feature type="active site" description="Proton acceptor" evidence="8">
    <location>
        <position position="62"/>
    </location>
</feature>
<evidence type="ECO:0000313" key="11">
    <source>
        <dbReference type="Proteomes" id="UP000010808"/>
    </source>
</evidence>
<proteinExistence type="inferred from homology"/>
<dbReference type="InterPro" id="IPR018204">
    <property type="entry name" value="Trp_synthase_alpha_AS"/>
</dbReference>
<organism evidence="10 11">
    <name type="scientific">Maridesulfovibrio hydrothermalis AM13 = DSM 14728</name>
    <dbReference type="NCBI Taxonomy" id="1121451"/>
    <lineage>
        <taxon>Bacteria</taxon>
        <taxon>Pseudomonadati</taxon>
        <taxon>Thermodesulfobacteriota</taxon>
        <taxon>Desulfovibrionia</taxon>
        <taxon>Desulfovibrionales</taxon>
        <taxon>Desulfovibrionaceae</taxon>
        <taxon>Maridesulfovibrio</taxon>
    </lineage>
</organism>
<comment type="function">
    <text evidence="8">The alpha subunit is responsible for the aldol cleavage of indoleglycerol phosphate to indole and glyceraldehyde 3-phosphate.</text>
</comment>